<evidence type="ECO:0000313" key="3">
    <source>
        <dbReference type="EMBL" id="MCS0599671.1"/>
    </source>
</evidence>
<proteinExistence type="predicted"/>
<dbReference type="RefSeq" id="WP_258775848.1">
    <property type="nucleotide sequence ID" value="NZ_JANUGP010000001.1"/>
</dbReference>
<comment type="caution">
    <text evidence="3">The sequence shown here is derived from an EMBL/GenBank/DDBJ whole genome shotgun (WGS) entry which is preliminary data.</text>
</comment>
<gene>
    <name evidence="3" type="ORF">NX794_00210</name>
</gene>
<evidence type="ECO:0000259" key="2">
    <source>
        <dbReference type="Pfam" id="PF09851"/>
    </source>
</evidence>
<evidence type="ECO:0000313" key="4">
    <source>
        <dbReference type="Proteomes" id="UP001205612"/>
    </source>
</evidence>
<dbReference type="Pfam" id="PF09851">
    <property type="entry name" value="SHOCT"/>
    <property type="match status" value="1"/>
</dbReference>
<reference evidence="3 4" key="1">
    <citation type="submission" date="2022-08" db="EMBL/GenBank/DDBJ databases">
        <authorList>
            <person name="Somphong A."/>
            <person name="Phongsopitanun W."/>
        </authorList>
    </citation>
    <scope>NUCLEOTIDE SEQUENCE [LARGE SCALE GENOMIC DNA]</scope>
    <source>
        <strain evidence="3 4">LP11</strain>
    </source>
</reference>
<feature type="compositionally biased region" description="Polar residues" evidence="1">
    <location>
        <begin position="1"/>
        <end position="11"/>
    </location>
</feature>
<dbReference type="Proteomes" id="UP001205612">
    <property type="component" value="Unassembled WGS sequence"/>
</dbReference>
<dbReference type="EMBL" id="JANUGP010000001">
    <property type="protein sequence ID" value="MCS0599671.1"/>
    <property type="molecule type" value="Genomic_DNA"/>
</dbReference>
<sequence length="69" mass="7664">MDSVEQQQQAYGQPHRTAPPPAPADPPPGTDAPDELTRKIDQLKQLTDLKTQGVLSDAEFEQRKRQLLA</sequence>
<name>A0ABT2AU62_9ACTN</name>
<dbReference type="InterPro" id="IPR018649">
    <property type="entry name" value="SHOCT"/>
</dbReference>
<protein>
    <submittedName>
        <fullName evidence="3">SHOCT domain-containing protein</fullName>
    </submittedName>
</protein>
<feature type="domain" description="SHOCT" evidence="2">
    <location>
        <begin position="41"/>
        <end position="68"/>
    </location>
</feature>
<keyword evidence="4" id="KW-1185">Reference proteome</keyword>
<feature type="region of interest" description="Disordered" evidence="1">
    <location>
        <begin position="1"/>
        <end position="35"/>
    </location>
</feature>
<feature type="compositionally biased region" description="Pro residues" evidence="1">
    <location>
        <begin position="17"/>
        <end position="30"/>
    </location>
</feature>
<evidence type="ECO:0000256" key="1">
    <source>
        <dbReference type="SAM" id="MobiDB-lite"/>
    </source>
</evidence>
<accession>A0ABT2AU62</accession>
<organism evidence="3 4">
    <name type="scientific">Streptomyces pyxinicus</name>
    <dbReference type="NCBI Taxonomy" id="2970331"/>
    <lineage>
        <taxon>Bacteria</taxon>
        <taxon>Bacillati</taxon>
        <taxon>Actinomycetota</taxon>
        <taxon>Actinomycetes</taxon>
        <taxon>Kitasatosporales</taxon>
        <taxon>Streptomycetaceae</taxon>
        <taxon>Streptomyces</taxon>
    </lineage>
</organism>